<dbReference type="GO" id="GO:1990904">
    <property type="term" value="C:ribonucleoprotein complex"/>
    <property type="evidence" value="ECO:0007669"/>
    <property type="project" value="UniProtKB-KW"/>
</dbReference>
<keyword evidence="10" id="KW-1185">Reference proteome</keyword>
<organism evidence="9 10">
    <name type="scientific">Blochmanniella vafra (strain BVAF)</name>
    <dbReference type="NCBI Taxonomy" id="859654"/>
    <lineage>
        <taxon>Bacteria</taxon>
        <taxon>Pseudomonadati</taxon>
        <taxon>Pseudomonadota</taxon>
        <taxon>Gammaproteobacteria</taxon>
        <taxon>Enterobacterales</taxon>
        <taxon>Enterobacteriaceae</taxon>
        <taxon>ant endosymbionts</taxon>
        <taxon>Candidatus Blochmanniella</taxon>
    </lineage>
</organism>
<name>E8Q657_BLOVB</name>
<dbReference type="AlphaFoldDB" id="E8Q657"/>
<keyword evidence="3 7" id="KW-0694">RNA-binding</keyword>
<dbReference type="PRINTS" id="PR00062">
    <property type="entry name" value="RIBOSOMALL20"/>
</dbReference>
<proteinExistence type="inferred from homology"/>
<dbReference type="KEGG" id="bva:BVAF_357"/>
<comment type="function">
    <text evidence="7 8">Binds directly to 23S ribosomal RNA and is necessary for the in vitro assembly process of the 50S ribosomal subunit. It is not involved in the protein synthesizing functions of that subunit.</text>
</comment>
<evidence type="ECO:0000256" key="1">
    <source>
        <dbReference type="ARBA" id="ARBA00007698"/>
    </source>
</evidence>
<comment type="similarity">
    <text evidence="1 7 8">Belongs to the bacterial ribosomal protein bL20 family.</text>
</comment>
<reference evidence="9 10" key="1">
    <citation type="journal article" date="2010" name="BMC Genomics">
        <title>Unprecedented loss of ammonia assimilation capability in a urease-encoding bacterial mutualist.</title>
        <authorList>
            <person name="Williams L.E."/>
            <person name="Wernegreen J.J."/>
        </authorList>
    </citation>
    <scope>NUCLEOTIDE SEQUENCE [LARGE SCALE GENOMIC DNA]</scope>
    <source>
        <strain evidence="9 10">BVAF</strain>
    </source>
</reference>
<dbReference type="Gene3D" id="6.10.160.10">
    <property type="match status" value="1"/>
</dbReference>
<accession>E8Q657</accession>
<dbReference type="Gene3D" id="1.10.1900.20">
    <property type="entry name" value="Ribosomal protein L20"/>
    <property type="match status" value="1"/>
</dbReference>
<dbReference type="InterPro" id="IPR035566">
    <property type="entry name" value="Ribosomal_protein_bL20_C"/>
</dbReference>
<evidence type="ECO:0000256" key="3">
    <source>
        <dbReference type="ARBA" id="ARBA00022884"/>
    </source>
</evidence>
<evidence type="ECO:0000256" key="5">
    <source>
        <dbReference type="ARBA" id="ARBA00023274"/>
    </source>
</evidence>
<dbReference type="Proteomes" id="UP000007464">
    <property type="component" value="Chromosome"/>
</dbReference>
<dbReference type="CDD" id="cd07026">
    <property type="entry name" value="Ribosomal_L20"/>
    <property type="match status" value="1"/>
</dbReference>
<keyword evidence="4 7" id="KW-0689">Ribosomal protein</keyword>
<dbReference type="Pfam" id="PF00453">
    <property type="entry name" value="Ribosomal_L20"/>
    <property type="match status" value="1"/>
</dbReference>
<dbReference type="GO" id="GO:0005840">
    <property type="term" value="C:ribosome"/>
    <property type="evidence" value="ECO:0007669"/>
    <property type="project" value="UniProtKB-KW"/>
</dbReference>
<dbReference type="GO" id="GO:0019843">
    <property type="term" value="F:rRNA binding"/>
    <property type="evidence" value="ECO:0007669"/>
    <property type="project" value="UniProtKB-UniRule"/>
</dbReference>
<dbReference type="NCBIfam" id="TIGR01032">
    <property type="entry name" value="rplT_bact"/>
    <property type="match status" value="1"/>
</dbReference>
<dbReference type="FunFam" id="1.10.1900.20:FF:000001">
    <property type="entry name" value="50S ribosomal protein L20"/>
    <property type="match status" value="1"/>
</dbReference>
<dbReference type="GO" id="GO:0006412">
    <property type="term" value="P:translation"/>
    <property type="evidence" value="ECO:0007669"/>
    <property type="project" value="InterPro"/>
</dbReference>
<sequence length="118" mass="13846">MMTRVKNSIIARARHKKILKQASGYYGARSRTYRVAYQSILKSGQYSYRDRRQKKRLFRKLWINQINAASRQYGITYNILINALRKSSININRKILAKLAQSDKVSFFSIIKNSVKTI</sequence>
<dbReference type="SUPFAM" id="SSF74731">
    <property type="entry name" value="Ribosomal protein L20"/>
    <property type="match status" value="1"/>
</dbReference>
<dbReference type="GO" id="GO:0000027">
    <property type="term" value="P:ribosomal large subunit assembly"/>
    <property type="evidence" value="ECO:0007669"/>
    <property type="project" value="UniProtKB-UniRule"/>
</dbReference>
<evidence type="ECO:0000256" key="2">
    <source>
        <dbReference type="ARBA" id="ARBA00022730"/>
    </source>
</evidence>
<dbReference type="InterPro" id="IPR005813">
    <property type="entry name" value="Ribosomal_bL20"/>
</dbReference>
<evidence type="ECO:0000256" key="7">
    <source>
        <dbReference type="HAMAP-Rule" id="MF_00382"/>
    </source>
</evidence>
<evidence type="ECO:0000256" key="6">
    <source>
        <dbReference type="ARBA" id="ARBA00035172"/>
    </source>
</evidence>
<evidence type="ECO:0000256" key="4">
    <source>
        <dbReference type="ARBA" id="ARBA00022980"/>
    </source>
</evidence>
<evidence type="ECO:0000313" key="9">
    <source>
        <dbReference type="EMBL" id="ADV33751.1"/>
    </source>
</evidence>
<dbReference type="HAMAP" id="MF_00382">
    <property type="entry name" value="Ribosomal_bL20"/>
    <property type="match status" value="1"/>
</dbReference>
<evidence type="ECO:0000256" key="8">
    <source>
        <dbReference type="RuleBase" id="RU000560"/>
    </source>
</evidence>
<keyword evidence="5 7" id="KW-0687">Ribonucleoprotein</keyword>
<evidence type="ECO:0000313" key="10">
    <source>
        <dbReference type="Proteomes" id="UP000007464"/>
    </source>
</evidence>
<dbReference type="GO" id="GO:0003735">
    <property type="term" value="F:structural constituent of ribosome"/>
    <property type="evidence" value="ECO:0007669"/>
    <property type="project" value="InterPro"/>
</dbReference>
<dbReference type="STRING" id="859654.BVAF_357"/>
<keyword evidence="2 7" id="KW-0699">rRNA-binding</keyword>
<dbReference type="EMBL" id="CP002189">
    <property type="protein sequence ID" value="ADV33751.1"/>
    <property type="molecule type" value="Genomic_DNA"/>
</dbReference>
<dbReference type="PANTHER" id="PTHR10986">
    <property type="entry name" value="39S RIBOSOMAL PROTEIN L20"/>
    <property type="match status" value="1"/>
</dbReference>
<protein>
    <recommendedName>
        <fullName evidence="6 7">Large ribosomal subunit protein bL20</fullName>
    </recommendedName>
</protein>
<dbReference type="HOGENOM" id="CLU_123265_0_1_6"/>
<gene>
    <name evidence="7 9" type="primary">rplT</name>
    <name evidence="9" type="ordered locus">BVAF_357</name>
</gene>